<dbReference type="GeneID" id="87884770"/>
<comment type="caution">
    <text evidence="1">The sequence shown here is derived from an EMBL/GenBank/DDBJ whole genome shotgun (WGS) entry which is preliminary data.</text>
</comment>
<dbReference type="AlphaFoldDB" id="A0AAJ0H2H2"/>
<proteinExistence type="predicted"/>
<keyword evidence="2" id="KW-1185">Reference proteome</keyword>
<dbReference type="EMBL" id="JAUDZG010000001">
    <property type="protein sequence ID" value="KAK3310631.1"/>
    <property type="molecule type" value="Genomic_DNA"/>
</dbReference>
<evidence type="ECO:0000313" key="1">
    <source>
        <dbReference type="EMBL" id="KAK3310631.1"/>
    </source>
</evidence>
<protein>
    <submittedName>
        <fullName evidence="1">Uncharacterized protein</fullName>
    </submittedName>
</protein>
<reference evidence="1" key="2">
    <citation type="submission" date="2023-06" db="EMBL/GenBank/DDBJ databases">
        <authorList>
            <consortium name="Lawrence Berkeley National Laboratory"/>
            <person name="Mondo S.J."/>
            <person name="Hensen N."/>
            <person name="Bonometti L."/>
            <person name="Westerberg I."/>
            <person name="Brannstrom I.O."/>
            <person name="Guillou S."/>
            <person name="Cros-Aarteil S."/>
            <person name="Calhoun S."/>
            <person name="Haridas S."/>
            <person name="Kuo A."/>
            <person name="Pangilinan J."/>
            <person name="Riley R."/>
            <person name="Labutti K."/>
            <person name="Andreopoulos B."/>
            <person name="Lipzen A."/>
            <person name="Chen C."/>
            <person name="Yanf M."/>
            <person name="Daum C."/>
            <person name="Ng V."/>
            <person name="Clum A."/>
            <person name="Steindorff A."/>
            <person name="Ohm R."/>
            <person name="Martin F."/>
            <person name="Silar P."/>
            <person name="Natvig D."/>
            <person name="Lalanne C."/>
            <person name="Gautier V."/>
            <person name="Ament-Velasquez S.L."/>
            <person name="Kruys A."/>
            <person name="Hutchinson M.I."/>
            <person name="Powell A.J."/>
            <person name="Barry K."/>
            <person name="Miller A.N."/>
            <person name="Grigoriev I.V."/>
            <person name="Debuchy R."/>
            <person name="Gladieux P."/>
            <person name="Thoren M.H."/>
            <person name="Johannesson H."/>
        </authorList>
    </citation>
    <scope>NUCLEOTIDE SEQUENCE</scope>
    <source>
        <strain evidence="1">CBS 333.67</strain>
    </source>
</reference>
<organism evidence="1 2">
    <name type="scientific">Chaetomium strumarium</name>
    <dbReference type="NCBI Taxonomy" id="1170767"/>
    <lineage>
        <taxon>Eukaryota</taxon>
        <taxon>Fungi</taxon>
        <taxon>Dikarya</taxon>
        <taxon>Ascomycota</taxon>
        <taxon>Pezizomycotina</taxon>
        <taxon>Sordariomycetes</taxon>
        <taxon>Sordariomycetidae</taxon>
        <taxon>Sordariales</taxon>
        <taxon>Chaetomiaceae</taxon>
        <taxon>Chaetomium</taxon>
    </lineage>
</organism>
<sequence length="238" mass="27180">MHTWESRKMPFDIDDFKWPCEIGFRVEVHDHEHWLNNCTFDQYGNMKSREPNRTPDEQACLDHFNWRCRRPGPFISMYANNWNKALDRRRWYLEKGATNVVIVAVWLKKLPVYDAYTLAGFLRIPDNKCDPDELLVLGGIAADQYRILATFDGMGNPGRALLSLNGLNVDVLLPPAFIGGNEHAYGFLPNATDKLRDEFYSCTGERDGIKFCKLAIALAGIRSTFGTKVIVVSVPPEH</sequence>
<gene>
    <name evidence="1" type="ORF">B0T15DRAFT_44243</name>
</gene>
<reference evidence="1" key="1">
    <citation type="journal article" date="2023" name="Mol. Phylogenet. Evol.">
        <title>Genome-scale phylogeny and comparative genomics of the fungal order Sordariales.</title>
        <authorList>
            <person name="Hensen N."/>
            <person name="Bonometti L."/>
            <person name="Westerberg I."/>
            <person name="Brannstrom I.O."/>
            <person name="Guillou S."/>
            <person name="Cros-Aarteil S."/>
            <person name="Calhoun S."/>
            <person name="Haridas S."/>
            <person name="Kuo A."/>
            <person name="Mondo S."/>
            <person name="Pangilinan J."/>
            <person name="Riley R."/>
            <person name="LaButti K."/>
            <person name="Andreopoulos B."/>
            <person name="Lipzen A."/>
            <person name="Chen C."/>
            <person name="Yan M."/>
            <person name="Daum C."/>
            <person name="Ng V."/>
            <person name="Clum A."/>
            <person name="Steindorff A."/>
            <person name="Ohm R.A."/>
            <person name="Martin F."/>
            <person name="Silar P."/>
            <person name="Natvig D.O."/>
            <person name="Lalanne C."/>
            <person name="Gautier V."/>
            <person name="Ament-Velasquez S.L."/>
            <person name="Kruys A."/>
            <person name="Hutchinson M.I."/>
            <person name="Powell A.J."/>
            <person name="Barry K."/>
            <person name="Miller A.N."/>
            <person name="Grigoriev I.V."/>
            <person name="Debuchy R."/>
            <person name="Gladieux P."/>
            <person name="Hiltunen Thoren M."/>
            <person name="Johannesson H."/>
        </authorList>
    </citation>
    <scope>NUCLEOTIDE SEQUENCE</scope>
    <source>
        <strain evidence="1">CBS 333.67</strain>
    </source>
</reference>
<dbReference type="Proteomes" id="UP001273166">
    <property type="component" value="Unassembled WGS sequence"/>
</dbReference>
<dbReference type="RefSeq" id="XP_062726411.1">
    <property type="nucleotide sequence ID" value="XM_062865941.1"/>
</dbReference>
<evidence type="ECO:0000313" key="2">
    <source>
        <dbReference type="Proteomes" id="UP001273166"/>
    </source>
</evidence>
<accession>A0AAJ0H2H2</accession>
<name>A0AAJ0H2H2_9PEZI</name>